<comment type="caution">
    <text evidence="1">The sequence shown here is derived from an EMBL/GenBank/DDBJ whole genome shotgun (WGS) entry which is preliminary data.</text>
</comment>
<keyword evidence="2" id="KW-1185">Reference proteome</keyword>
<name>F3QLM6_9BURK</name>
<protein>
    <submittedName>
        <fullName evidence="1">Uncharacterized protein</fullName>
    </submittedName>
</protein>
<dbReference type="AlphaFoldDB" id="F3QLM6"/>
<evidence type="ECO:0000313" key="2">
    <source>
        <dbReference type="Proteomes" id="UP000005156"/>
    </source>
</evidence>
<sequence length="88" mass="10241">MILFKEFLFFGKYFISFVKKEKFQSSDFFSEPAGPALIRLRKVKQLCPRARKNCVQKRRTDVLSIGIRRRDSIGSAEVALWPVLFADP</sequence>
<reference evidence="1 2" key="1">
    <citation type="submission" date="2011-02" db="EMBL/GenBank/DDBJ databases">
        <authorList>
            <person name="Weinstock G."/>
            <person name="Sodergren E."/>
            <person name="Clifton S."/>
            <person name="Fulton L."/>
            <person name="Fulton B."/>
            <person name="Courtney L."/>
            <person name="Fronick C."/>
            <person name="Harrison M."/>
            <person name="Strong C."/>
            <person name="Farmer C."/>
            <person name="Delahaunty K."/>
            <person name="Markovic C."/>
            <person name="Hall O."/>
            <person name="Minx P."/>
            <person name="Tomlinson C."/>
            <person name="Mitreva M."/>
            <person name="Hou S."/>
            <person name="Chen J."/>
            <person name="Wollam A."/>
            <person name="Pepin K.H."/>
            <person name="Johnson M."/>
            <person name="Bhonagiri V."/>
            <person name="Zhang X."/>
            <person name="Suruliraj S."/>
            <person name="Warren W."/>
            <person name="Chinwalla A."/>
            <person name="Mardis E.R."/>
            <person name="Wilson R.K."/>
        </authorList>
    </citation>
    <scope>NUCLEOTIDE SEQUENCE [LARGE SCALE GENOMIC DNA]</scope>
    <source>
        <strain evidence="1 2">YIT 11859</strain>
    </source>
</reference>
<organism evidence="1 2">
    <name type="scientific">Parasutterella excrementihominis YIT 11859</name>
    <dbReference type="NCBI Taxonomy" id="762966"/>
    <lineage>
        <taxon>Bacteria</taxon>
        <taxon>Pseudomonadati</taxon>
        <taxon>Pseudomonadota</taxon>
        <taxon>Betaproteobacteria</taxon>
        <taxon>Burkholderiales</taxon>
        <taxon>Sutterellaceae</taxon>
        <taxon>Parasutterella</taxon>
    </lineage>
</organism>
<dbReference type="EMBL" id="AFBP01000060">
    <property type="protein sequence ID" value="EGG52983.1"/>
    <property type="molecule type" value="Genomic_DNA"/>
</dbReference>
<dbReference type="HOGENOM" id="CLU_2466209_0_0_4"/>
<gene>
    <name evidence="1" type="ORF">HMPREF9439_01848</name>
</gene>
<proteinExistence type="predicted"/>
<evidence type="ECO:0000313" key="1">
    <source>
        <dbReference type="EMBL" id="EGG52983.1"/>
    </source>
</evidence>
<accession>F3QLM6</accession>
<dbReference type="Proteomes" id="UP000005156">
    <property type="component" value="Unassembled WGS sequence"/>
</dbReference>